<feature type="transmembrane region" description="Helical" evidence="10">
    <location>
        <begin position="27"/>
        <end position="45"/>
    </location>
</feature>
<feature type="transmembrane region" description="Helical" evidence="10">
    <location>
        <begin position="318"/>
        <end position="338"/>
    </location>
</feature>
<dbReference type="EMBL" id="CP011127">
    <property type="protein sequence ID" value="AMU86261.1"/>
    <property type="molecule type" value="Genomic_DNA"/>
</dbReference>
<keyword evidence="10" id="KW-1003">Cell membrane</keyword>
<reference evidence="12 14" key="1">
    <citation type="submission" date="2015-03" db="EMBL/GenBank/DDBJ databases">
        <title>Genomic characterization of Dehalococcoides mccartyi strain 11a5, an unusal plasmid-containing chloroethene dechlorinator.</title>
        <authorList>
            <person name="Zhao S."/>
            <person name="Ding C."/>
            <person name="He J."/>
        </authorList>
    </citation>
    <scope>NUCLEOTIDE SEQUENCE [LARGE SCALE GENOMIC DNA]</scope>
    <source>
        <strain evidence="12 14">11a5</strain>
    </source>
</reference>
<dbReference type="RefSeq" id="WP_011309014.1">
    <property type="nucleotide sequence ID" value="NZ_AP024514.1"/>
</dbReference>
<gene>
    <name evidence="10" type="primary">secY</name>
    <name evidence="13" type="ORF">CVH13_00533</name>
    <name evidence="12" type="ORF">Dm11a5_0435</name>
</gene>
<evidence type="ECO:0000313" key="14">
    <source>
        <dbReference type="Proteomes" id="UP000076394"/>
    </source>
</evidence>
<dbReference type="HAMAP" id="MF_01465">
    <property type="entry name" value="SecY"/>
    <property type="match status" value="1"/>
</dbReference>
<keyword evidence="5 10" id="KW-0653">Protein transport</keyword>
<proteinExistence type="inferred from homology"/>
<dbReference type="InterPro" id="IPR030659">
    <property type="entry name" value="SecY_CS"/>
</dbReference>
<evidence type="ECO:0000256" key="5">
    <source>
        <dbReference type="ARBA" id="ARBA00022927"/>
    </source>
</evidence>
<evidence type="ECO:0000256" key="8">
    <source>
        <dbReference type="ARBA" id="ARBA00023136"/>
    </source>
</evidence>
<dbReference type="InterPro" id="IPR002208">
    <property type="entry name" value="SecY/SEC61-alpha"/>
</dbReference>
<comment type="subcellular location">
    <subcellularLocation>
        <location evidence="10">Cell membrane</location>
        <topology evidence="10">Multi-pass membrane protein</topology>
    </subcellularLocation>
    <subcellularLocation>
        <location evidence="1">Membrane</location>
        <topology evidence="1">Multi-pass membrane protein</topology>
    </subcellularLocation>
</comment>
<sequence>MRQKSSRPRLLQAMIDAFSLPDLRRRLLITLGILIAARFIAHVPLPGVDSVALQELFDQNGALGMLDLFSGGAMRYFSVAALGVYPYITASIIMTLLTPVIPKLSALSKEGDAGRNKINTITHWLAVPTAALAGYSQLLLLQREGAVAQTEPLAAIAIVLSIVAGTMFMVWLGEQITSYGIGNGISLIIFAGIVAGLPDMIGRGLMASDQFAGLAVYAFMALLTTVLIVIFTEAHRRIPVQYAQTVIRSGKMYRRGGESHIPLRVNSAGMIPLIFASALVMLPGLVASYFMAGSTAEPNFWNSVYTIFSSSASMPGGLVYWSLYFFMTIIFAFFYTMVTFEQQDIPGTLQRQGGFVPGIRPGKMTDQYLSGVIGRITWAGALFLGFVAIMPFLAREVTGIQVIQLSSFGMLIVVGVALDTMKQLEAQLVMRRYEGFIK</sequence>
<dbReference type="InterPro" id="IPR023201">
    <property type="entry name" value="SecY_dom_sf"/>
</dbReference>
<dbReference type="Pfam" id="PF00344">
    <property type="entry name" value="SecY"/>
    <property type="match status" value="1"/>
</dbReference>
<feature type="transmembrane region" description="Helical" evidence="10">
    <location>
        <begin position="179"/>
        <end position="198"/>
    </location>
</feature>
<feature type="transmembrane region" description="Helical" evidence="10">
    <location>
        <begin position="400"/>
        <end position="421"/>
    </location>
</feature>
<evidence type="ECO:0000256" key="2">
    <source>
        <dbReference type="ARBA" id="ARBA00005751"/>
    </source>
</evidence>
<accession>A0A142V9H9</accession>
<dbReference type="PRINTS" id="PR00303">
    <property type="entry name" value="SECYTRNLCASE"/>
</dbReference>
<name>A0A142V9H9_9CHLR</name>
<dbReference type="NCBIfam" id="TIGR00967">
    <property type="entry name" value="3a0501s007"/>
    <property type="match status" value="1"/>
</dbReference>
<dbReference type="GO" id="GO:0006605">
    <property type="term" value="P:protein targeting"/>
    <property type="evidence" value="ECO:0007669"/>
    <property type="project" value="UniProtKB-UniRule"/>
</dbReference>
<dbReference type="PATRIC" id="fig|61435.6.peg.1111"/>
<keyword evidence="7 10" id="KW-0811">Translocation</keyword>
<evidence type="ECO:0000256" key="4">
    <source>
        <dbReference type="ARBA" id="ARBA00022692"/>
    </source>
</evidence>
<dbReference type="Proteomes" id="UP000233649">
    <property type="component" value="Unassembled WGS sequence"/>
</dbReference>
<comment type="function">
    <text evidence="10">The central subunit of the protein translocation channel SecYEG. Consists of two halves formed by TMs 1-5 and 6-10. These two domains form a lateral gate at the front which open onto the bilayer between TMs 2 and 7, and are clamped together by SecE at the back. The channel is closed by both a pore ring composed of hydrophobic SecY resides and a short helix (helix 2A) on the extracellular side of the membrane which forms a plug. The plug probably moves laterally to allow the channel to open. The ring and the pore may move independently.</text>
</comment>
<comment type="similarity">
    <text evidence="2 10 11">Belongs to the SecY/SEC61-alpha family.</text>
</comment>
<feature type="transmembrane region" description="Helical" evidence="10">
    <location>
        <begin position="372"/>
        <end position="394"/>
    </location>
</feature>
<dbReference type="PANTHER" id="PTHR10906">
    <property type="entry name" value="SECY/SEC61-ALPHA FAMILY MEMBER"/>
    <property type="match status" value="1"/>
</dbReference>
<feature type="transmembrane region" description="Helical" evidence="10">
    <location>
        <begin position="270"/>
        <end position="292"/>
    </location>
</feature>
<evidence type="ECO:0000256" key="9">
    <source>
        <dbReference type="ARBA" id="ARBA00039733"/>
    </source>
</evidence>
<dbReference type="AlphaFoldDB" id="A0A142V9H9"/>
<dbReference type="FunFam" id="1.10.3370.10:FF:000001">
    <property type="entry name" value="Preprotein translocase subunit SecY"/>
    <property type="match status" value="1"/>
</dbReference>
<evidence type="ECO:0000313" key="13">
    <source>
        <dbReference type="EMBL" id="PKH47434.1"/>
    </source>
</evidence>
<keyword evidence="4 10" id="KW-0812">Transmembrane</keyword>
<dbReference type="Gene3D" id="1.10.3370.10">
    <property type="entry name" value="SecY subunit domain"/>
    <property type="match status" value="1"/>
</dbReference>
<reference evidence="13 15" key="2">
    <citation type="journal article" date="2017" name="FEMS Microbiol. Ecol.">
        <title>Reconstructed genomes of novel Dehalococcoides mccartyi strains from 1,2,3,4-tetrachlorodibenzo-p-dioxin-dechlorinating enrichment cultures reveal divergent reductive dehalogenase gene profiles.</title>
        <authorList>
            <person name="Dam H.T."/>
            <person name="Vollmers J."/>
            <person name="Kaster A.K."/>
            <person name="Haggblom M.M."/>
        </authorList>
    </citation>
    <scope>NUCLEOTIDE SEQUENCE [LARGE SCALE GENOMIC DNA]</scope>
    <source>
        <strain evidence="13 15">H1-3-2.001</strain>
    </source>
</reference>
<comment type="subunit">
    <text evidence="10">Component of the Sec protein translocase complex. Heterotrimer consisting of SecY, SecE and SecG subunits. The heterotrimers can form oligomers, although 1 heterotrimer is thought to be able to translocate proteins. Interacts with the ribosome. Interacts with SecDF, and other proteins may be involved. Interacts with SecA.</text>
</comment>
<evidence type="ECO:0000256" key="7">
    <source>
        <dbReference type="ARBA" id="ARBA00023010"/>
    </source>
</evidence>
<dbReference type="EMBL" id="PHFD01000115">
    <property type="protein sequence ID" value="PKH47434.1"/>
    <property type="molecule type" value="Genomic_DNA"/>
</dbReference>
<feature type="transmembrane region" description="Helical" evidence="10">
    <location>
        <begin position="76"/>
        <end position="101"/>
    </location>
</feature>
<dbReference type="PIRSF" id="PIRSF004557">
    <property type="entry name" value="SecY"/>
    <property type="match status" value="1"/>
</dbReference>
<feature type="transmembrane region" description="Helical" evidence="10">
    <location>
        <begin position="210"/>
        <end position="231"/>
    </location>
</feature>
<dbReference type="GO" id="GO:0005886">
    <property type="term" value="C:plasma membrane"/>
    <property type="evidence" value="ECO:0007669"/>
    <property type="project" value="UniProtKB-SubCell"/>
</dbReference>
<evidence type="ECO:0000313" key="15">
    <source>
        <dbReference type="Proteomes" id="UP000233649"/>
    </source>
</evidence>
<protein>
    <recommendedName>
        <fullName evidence="9 10">Protein translocase subunit SecY</fullName>
    </recommendedName>
</protein>
<feature type="transmembrane region" description="Helical" evidence="10">
    <location>
        <begin position="153"/>
        <end position="172"/>
    </location>
</feature>
<evidence type="ECO:0000256" key="11">
    <source>
        <dbReference type="RuleBase" id="RU004349"/>
    </source>
</evidence>
<evidence type="ECO:0000313" key="12">
    <source>
        <dbReference type="EMBL" id="AMU86261.1"/>
    </source>
</evidence>
<evidence type="ECO:0000256" key="3">
    <source>
        <dbReference type="ARBA" id="ARBA00022448"/>
    </source>
</evidence>
<keyword evidence="6 10" id="KW-1133">Transmembrane helix</keyword>
<dbReference type="GO" id="GO:0043952">
    <property type="term" value="P:protein transport by the Sec complex"/>
    <property type="evidence" value="ECO:0007669"/>
    <property type="project" value="UniProtKB-UniRule"/>
</dbReference>
<keyword evidence="3 10" id="KW-0813">Transport</keyword>
<dbReference type="SUPFAM" id="SSF103491">
    <property type="entry name" value="Preprotein translocase SecY subunit"/>
    <property type="match status" value="1"/>
</dbReference>
<dbReference type="GO" id="GO:0065002">
    <property type="term" value="P:intracellular protein transmembrane transport"/>
    <property type="evidence" value="ECO:0007669"/>
    <property type="project" value="UniProtKB-UniRule"/>
</dbReference>
<dbReference type="Proteomes" id="UP000076394">
    <property type="component" value="Chromosome"/>
</dbReference>
<dbReference type="OrthoDB" id="9809248at2"/>
<evidence type="ECO:0000256" key="10">
    <source>
        <dbReference type="HAMAP-Rule" id="MF_01465"/>
    </source>
</evidence>
<dbReference type="OMA" id="FAMWLGE"/>
<evidence type="ECO:0000256" key="1">
    <source>
        <dbReference type="ARBA" id="ARBA00004141"/>
    </source>
</evidence>
<organism evidence="12 14">
    <name type="scientific">Dehalococcoides mccartyi</name>
    <dbReference type="NCBI Taxonomy" id="61435"/>
    <lineage>
        <taxon>Bacteria</taxon>
        <taxon>Bacillati</taxon>
        <taxon>Chloroflexota</taxon>
        <taxon>Dehalococcoidia</taxon>
        <taxon>Dehalococcoidales</taxon>
        <taxon>Dehalococcoidaceae</taxon>
        <taxon>Dehalococcoides</taxon>
    </lineage>
</organism>
<dbReference type="PROSITE" id="PS00756">
    <property type="entry name" value="SECY_2"/>
    <property type="match status" value="1"/>
</dbReference>
<keyword evidence="8 10" id="KW-0472">Membrane</keyword>
<evidence type="ECO:0000256" key="6">
    <source>
        <dbReference type="ARBA" id="ARBA00022989"/>
    </source>
</evidence>
<dbReference type="InterPro" id="IPR026593">
    <property type="entry name" value="SecY"/>
</dbReference>
<feature type="transmembrane region" description="Helical" evidence="10">
    <location>
        <begin position="121"/>
        <end position="141"/>
    </location>
</feature>